<name>A0AA39NLH5_ARMTA</name>
<sequence>MSKAVAYLRNNFGIFAGQSLVGASGLTYGKGSPLECERDPNLLRPFFQQRENVGGTLAKYSPDKSGYKWIDADSKYLASLDPETDWEEMVKTFMNYHVNEFIANIIYSVTLFLVVMNPVGLSAIVHTNKIFNKKQQRFEDTRESFLSLFEFGPSSLIHSENMRLAKQHPGSWDHCDDFIEPCAVAAVQMHNMMCLAGLAGELYKGFFMEGGSFVPLERFPADFDACVKFNDDWSRRPWPQPSETARRAGKAFAEQFEEQWFPKPLRFVGRAVFCSLFSDEALGYFGLGSRNGVVMFLFKETLWLVSTIKALLPDPKVGLYEKNRMRREGLPLPQPSFRKYGVGAAWTAPVSIALYHLIKI</sequence>
<dbReference type="EMBL" id="JAUEPS010000002">
    <property type="protein sequence ID" value="KAK0467811.1"/>
    <property type="molecule type" value="Genomic_DNA"/>
</dbReference>
<reference evidence="2" key="1">
    <citation type="submission" date="2023-06" db="EMBL/GenBank/DDBJ databases">
        <authorList>
            <consortium name="Lawrence Berkeley National Laboratory"/>
            <person name="Ahrendt S."/>
            <person name="Sahu N."/>
            <person name="Indic B."/>
            <person name="Wong-Bajracharya J."/>
            <person name="Merenyi Z."/>
            <person name="Ke H.-M."/>
            <person name="Monk M."/>
            <person name="Kocsube S."/>
            <person name="Drula E."/>
            <person name="Lipzen A."/>
            <person name="Balint B."/>
            <person name="Henrissat B."/>
            <person name="Andreopoulos B."/>
            <person name="Martin F.M."/>
            <person name="Harder C.B."/>
            <person name="Rigling D."/>
            <person name="Ford K.L."/>
            <person name="Foster G.D."/>
            <person name="Pangilinan J."/>
            <person name="Papanicolaou A."/>
            <person name="Barry K."/>
            <person name="LaButti K."/>
            <person name="Viragh M."/>
            <person name="Koriabine M."/>
            <person name="Yan M."/>
            <person name="Riley R."/>
            <person name="Champramary S."/>
            <person name="Plett K.L."/>
            <person name="Tsai I.J."/>
            <person name="Slot J."/>
            <person name="Sipos G."/>
            <person name="Plett J."/>
            <person name="Nagy L.G."/>
            <person name="Grigoriev I.V."/>
        </authorList>
    </citation>
    <scope>NUCLEOTIDE SEQUENCE</scope>
    <source>
        <strain evidence="2">CCBAS 213</strain>
    </source>
</reference>
<dbReference type="GeneID" id="85352709"/>
<accession>A0AA39NLH5</accession>
<protein>
    <submittedName>
        <fullName evidence="2">Uncharacterized protein</fullName>
    </submittedName>
</protein>
<keyword evidence="1" id="KW-0812">Transmembrane</keyword>
<dbReference type="AlphaFoldDB" id="A0AA39NLH5"/>
<proteinExistence type="predicted"/>
<keyword evidence="3" id="KW-1185">Reference proteome</keyword>
<keyword evidence="1" id="KW-0472">Membrane</keyword>
<evidence type="ECO:0000313" key="3">
    <source>
        <dbReference type="Proteomes" id="UP001175211"/>
    </source>
</evidence>
<keyword evidence="1" id="KW-1133">Transmembrane helix</keyword>
<organism evidence="2 3">
    <name type="scientific">Armillaria tabescens</name>
    <name type="common">Ringless honey mushroom</name>
    <name type="synonym">Agaricus tabescens</name>
    <dbReference type="NCBI Taxonomy" id="1929756"/>
    <lineage>
        <taxon>Eukaryota</taxon>
        <taxon>Fungi</taxon>
        <taxon>Dikarya</taxon>
        <taxon>Basidiomycota</taxon>
        <taxon>Agaricomycotina</taxon>
        <taxon>Agaricomycetes</taxon>
        <taxon>Agaricomycetidae</taxon>
        <taxon>Agaricales</taxon>
        <taxon>Marasmiineae</taxon>
        <taxon>Physalacriaceae</taxon>
        <taxon>Desarmillaria</taxon>
    </lineage>
</organism>
<gene>
    <name evidence="2" type="ORF">EV420DRAFT_1473639</name>
</gene>
<dbReference type="Proteomes" id="UP001175211">
    <property type="component" value="Unassembled WGS sequence"/>
</dbReference>
<evidence type="ECO:0000256" key="1">
    <source>
        <dbReference type="SAM" id="Phobius"/>
    </source>
</evidence>
<dbReference type="RefSeq" id="XP_060338086.1">
    <property type="nucleotide sequence ID" value="XM_060469161.1"/>
</dbReference>
<comment type="caution">
    <text evidence="2">The sequence shown here is derived from an EMBL/GenBank/DDBJ whole genome shotgun (WGS) entry which is preliminary data.</text>
</comment>
<evidence type="ECO:0000313" key="2">
    <source>
        <dbReference type="EMBL" id="KAK0467811.1"/>
    </source>
</evidence>
<feature type="transmembrane region" description="Helical" evidence="1">
    <location>
        <begin position="101"/>
        <end position="125"/>
    </location>
</feature>